<accession>A0A915Q8D6</accession>
<proteinExistence type="predicted"/>
<dbReference type="WBParaSite" id="sdigi.contig982.g10084.t1">
    <property type="protein sequence ID" value="sdigi.contig982.g10084.t1"/>
    <property type="gene ID" value="sdigi.contig982.g10084"/>
</dbReference>
<dbReference type="Proteomes" id="UP000887581">
    <property type="component" value="Unplaced"/>
</dbReference>
<reference evidence="2" key="1">
    <citation type="submission" date="2022-11" db="UniProtKB">
        <authorList>
            <consortium name="WormBaseParasite"/>
        </authorList>
    </citation>
    <scope>IDENTIFICATION</scope>
</reference>
<protein>
    <submittedName>
        <fullName evidence="2">Uncharacterized protein</fullName>
    </submittedName>
</protein>
<sequence length="155" mass="18021">MSGEKQEALRMKQPLQLDIHSVLKRRCLNRLDFSMEILLICLTWWKLMEKGSSVVLRKVQGIRILGVMEQIESLRFAKRIFIAKFESFLVDCLDEEGRRLQLRLVATAVALLWWMLGYFGNCCCQIISFVYAEMSTVVRVTVQSVDIRVATYIPQ</sequence>
<organism evidence="1 2">
    <name type="scientific">Setaria digitata</name>
    <dbReference type="NCBI Taxonomy" id="48799"/>
    <lineage>
        <taxon>Eukaryota</taxon>
        <taxon>Metazoa</taxon>
        <taxon>Ecdysozoa</taxon>
        <taxon>Nematoda</taxon>
        <taxon>Chromadorea</taxon>
        <taxon>Rhabditida</taxon>
        <taxon>Spirurina</taxon>
        <taxon>Spiruromorpha</taxon>
        <taxon>Filarioidea</taxon>
        <taxon>Setariidae</taxon>
        <taxon>Setaria</taxon>
    </lineage>
</organism>
<evidence type="ECO:0000313" key="1">
    <source>
        <dbReference type="Proteomes" id="UP000887581"/>
    </source>
</evidence>
<keyword evidence="1" id="KW-1185">Reference proteome</keyword>
<dbReference type="AlphaFoldDB" id="A0A915Q8D6"/>
<name>A0A915Q8D6_9BILA</name>
<evidence type="ECO:0000313" key="2">
    <source>
        <dbReference type="WBParaSite" id="sdigi.contig982.g10084.t1"/>
    </source>
</evidence>